<dbReference type="PANTHER" id="PTHR43562:SF3">
    <property type="entry name" value="SODIUM ION_PROTON EXCHANGER (EUROFUNG)"/>
    <property type="match status" value="1"/>
</dbReference>
<keyword evidence="3" id="KW-0050">Antiport</keyword>
<keyword evidence="14" id="KW-1185">Reference proteome</keyword>
<feature type="transmembrane region" description="Helical" evidence="11">
    <location>
        <begin position="40"/>
        <end position="63"/>
    </location>
</feature>
<evidence type="ECO:0000256" key="9">
    <source>
        <dbReference type="ARBA" id="ARBA00023201"/>
    </source>
</evidence>
<evidence type="ECO:0000313" key="14">
    <source>
        <dbReference type="Proteomes" id="UP000536711"/>
    </source>
</evidence>
<protein>
    <recommendedName>
        <fullName evidence="12">Cation/H+ exchanger transmembrane domain-containing protein</fullName>
    </recommendedName>
</protein>
<evidence type="ECO:0000256" key="7">
    <source>
        <dbReference type="ARBA" id="ARBA00023065"/>
    </source>
</evidence>
<comment type="subcellular location">
    <subcellularLocation>
        <location evidence="1">Membrane</location>
        <topology evidence="1">Multi-pass membrane protein</topology>
    </subcellularLocation>
</comment>
<name>A0A8H4JXM7_9HYPO</name>
<dbReference type="Pfam" id="PF00999">
    <property type="entry name" value="Na_H_Exchanger"/>
    <property type="match status" value="1"/>
</dbReference>
<keyword evidence="2" id="KW-0813">Transport</keyword>
<dbReference type="PANTHER" id="PTHR43562">
    <property type="entry name" value="NAPA-TYPE SODIUM/HYDROGEN ANTIPORTER"/>
    <property type="match status" value="1"/>
</dbReference>
<evidence type="ECO:0000256" key="10">
    <source>
        <dbReference type="SAM" id="MobiDB-lite"/>
    </source>
</evidence>
<proteinExistence type="predicted"/>
<evidence type="ECO:0000256" key="1">
    <source>
        <dbReference type="ARBA" id="ARBA00004141"/>
    </source>
</evidence>
<evidence type="ECO:0000256" key="4">
    <source>
        <dbReference type="ARBA" id="ARBA00022692"/>
    </source>
</evidence>
<evidence type="ECO:0000256" key="6">
    <source>
        <dbReference type="ARBA" id="ARBA00023053"/>
    </source>
</evidence>
<keyword evidence="9" id="KW-0739">Sodium transport</keyword>
<dbReference type="AlphaFoldDB" id="A0A8H4JXM7"/>
<feature type="transmembrane region" description="Helical" evidence="11">
    <location>
        <begin position="132"/>
        <end position="156"/>
    </location>
</feature>
<evidence type="ECO:0000313" key="13">
    <source>
        <dbReference type="EMBL" id="KAF4440165.1"/>
    </source>
</evidence>
<feature type="compositionally biased region" description="Polar residues" evidence="10">
    <location>
        <begin position="294"/>
        <end position="311"/>
    </location>
</feature>
<dbReference type="InterPro" id="IPR038770">
    <property type="entry name" value="Na+/solute_symporter_sf"/>
</dbReference>
<dbReference type="GO" id="GO:0006814">
    <property type="term" value="P:sodium ion transport"/>
    <property type="evidence" value="ECO:0007669"/>
    <property type="project" value="UniProtKB-KW"/>
</dbReference>
<keyword evidence="8 11" id="KW-0472">Membrane</keyword>
<keyword evidence="7" id="KW-0406">Ion transport</keyword>
<feature type="region of interest" description="Disordered" evidence="10">
    <location>
        <begin position="261"/>
        <end position="313"/>
    </location>
</feature>
<feature type="transmembrane region" description="Helical" evidence="11">
    <location>
        <begin position="191"/>
        <end position="213"/>
    </location>
</feature>
<organism evidence="13 14">
    <name type="scientific">Fusarium acutatum</name>
    <dbReference type="NCBI Taxonomy" id="78861"/>
    <lineage>
        <taxon>Eukaryota</taxon>
        <taxon>Fungi</taxon>
        <taxon>Dikarya</taxon>
        <taxon>Ascomycota</taxon>
        <taxon>Pezizomycotina</taxon>
        <taxon>Sordariomycetes</taxon>
        <taxon>Hypocreomycetidae</taxon>
        <taxon>Hypocreales</taxon>
        <taxon>Nectriaceae</taxon>
        <taxon>Fusarium</taxon>
        <taxon>Fusarium fujikuroi species complex</taxon>
    </lineage>
</organism>
<sequence length="411" mass="43466">MPTLNATPLQAFAAGAALCSTSLGTTFTILGTSGLSATRLGVVLTSAAMMDDVIGLIMVPVISKLGSDAFDAITVVRPVVVSLGFAIIFPVLCRFIVLPLTVRLNAFRKANPTSRISKVFAMSQTSFVIHTGYLLGIVIGATFAGTSSLLAAYIAGATISCSREQRSPKGYGGGSGAEIFHRYFEPALQHILKSFFFASIGFSVPITTGPIVWRGVIDTILMIFAKLACGLWLMSFTNPFRPLVQLSHKLTRKLKKSSKGLVPGAQCADNSSPRDGASAAQEGEERDAIPLEPFTNTDTSQASPQVRNSTPKPEKALSLYPAYVVGIGMVARGEIRYLISALAESKGIFGATADGQSSEIFLIVTWAITLCTIIGPVSVGLIVNRVRKLENGSLKEKGEGKKNVLGAWGVS</sequence>
<evidence type="ECO:0000256" key="2">
    <source>
        <dbReference type="ARBA" id="ARBA00022448"/>
    </source>
</evidence>
<dbReference type="OrthoDB" id="1288932at2759"/>
<keyword evidence="6" id="KW-0915">Sodium</keyword>
<comment type="caution">
    <text evidence="13">The sequence shown here is derived from an EMBL/GenBank/DDBJ whole genome shotgun (WGS) entry which is preliminary data.</text>
</comment>
<evidence type="ECO:0000256" key="3">
    <source>
        <dbReference type="ARBA" id="ARBA00022449"/>
    </source>
</evidence>
<evidence type="ECO:0000256" key="11">
    <source>
        <dbReference type="SAM" id="Phobius"/>
    </source>
</evidence>
<evidence type="ECO:0000256" key="8">
    <source>
        <dbReference type="ARBA" id="ARBA00023136"/>
    </source>
</evidence>
<gene>
    <name evidence="13" type="ORF">FACUT_3688</name>
</gene>
<keyword evidence="4 11" id="KW-0812">Transmembrane</keyword>
<feature type="transmembrane region" description="Helical" evidence="11">
    <location>
        <begin position="75"/>
        <end position="97"/>
    </location>
</feature>
<keyword evidence="5 11" id="KW-1133">Transmembrane helix</keyword>
<evidence type="ECO:0000256" key="5">
    <source>
        <dbReference type="ARBA" id="ARBA00022989"/>
    </source>
</evidence>
<dbReference type="Gene3D" id="1.20.1530.20">
    <property type="match status" value="1"/>
</dbReference>
<evidence type="ECO:0000259" key="12">
    <source>
        <dbReference type="Pfam" id="PF00999"/>
    </source>
</evidence>
<dbReference type="GO" id="GO:1902600">
    <property type="term" value="P:proton transmembrane transport"/>
    <property type="evidence" value="ECO:0007669"/>
    <property type="project" value="InterPro"/>
</dbReference>
<dbReference type="EMBL" id="JAADJF010000080">
    <property type="protein sequence ID" value="KAF4440165.1"/>
    <property type="molecule type" value="Genomic_DNA"/>
</dbReference>
<dbReference type="InterPro" id="IPR006153">
    <property type="entry name" value="Cation/H_exchanger_TM"/>
</dbReference>
<dbReference type="Proteomes" id="UP000536711">
    <property type="component" value="Unassembled WGS sequence"/>
</dbReference>
<accession>A0A8H4JXM7</accession>
<dbReference type="GO" id="GO:0015297">
    <property type="term" value="F:antiporter activity"/>
    <property type="evidence" value="ECO:0007669"/>
    <property type="project" value="UniProtKB-KW"/>
</dbReference>
<feature type="transmembrane region" description="Helical" evidence="11">
    <location>
        <begin position="360"/>
        <end position="383"/>
    </location>
</feature>
<feature type="domain" description="Cation/H+ exchanger transmembrane" evidence="12">
    <location>
        <begin position="5"/>
        <end position="237"/>
    </location>
</feature>
<dbReference type="GO" id="GO:0016020">
    <property type="term" value="C:membrane"/>
    <property type="evidence" value="ECO:0007669"/>
    <property type="project" value="UniProtKB-SubCell"/>
</dbReference>
<feature type="transmembrane region" description="Helical" evidence="11">
    <location>
        <begin position="317"/>
        <end position="340"/>
    </location>
</feature>
<reference evidence="13 14" key="1">
    <citation type="submission" date="2020-01" db="EMBL/GenBank/DDBJ databases">
        <title>Identification and distribution of gene clusters putatively required for synthesis of sphingolipid metabolism inhibitors in phylogenetically diverse species of the filamentous fungus Fusarium.</title>
        <authorList>
            <person name="Kim H.-S."/>
            <person name="Busman M."/>
            <person name="Brown D.W."/>
            <person name="Divon H."/>
            <person name="Uhlig S."/>
            <person name="Proctor R.H."/>
        </authorList>
    </citation>
    <scope>NUCLEOTIDE SEQUENCE [LARGE SCALE GENOMIC DNA]</scope>
    <source>
        <strain evidence="13 14">NRRL 13308</strain>
    </source>
</reference>